<dbReference type="CDD" id="cd14852">
    <property type="entry name" value="LD-carboxypeptidase"/>
    <property type="match status" value="1"/>
</dbReference>
<protein>
    <submittedName>
        <fullName evidence="2">M15 family metallopeptidase</fullName>
    </submittedName>
</protein>
<sequence length="353" mass="39205">MPRYSRRRKIRWSRVLSCAFAAILLTAAVGILIQVSAEFPLSAADRESSQTEDGTVSLAEASDVSAAASATVEKDSLPEGWEWTTVPAETPYTGDLILVNPDYAYQAGSETPVSVLEYKTDSYYVKDRNVALLENVVGHLNDMMDDFTAQSGLTDVLLISGWRDPDRQETLYQEDLEEKNQTQSTLVAVPGHSEHHTGLAFDFGLMQQVEGVGRTYDGTGSYAWINENCQEYGFVVRYPEDKMDITKIEYEPWHFRYVGQPHAKIMNDSAIVGSPICLEEYIEFLKKYPLDGEHLSAYGYEICWQEPEKQADGQLKIAVPSGRDYTLSGDNTGGIIVTAEDTGDGANDDFSRG</sequence>
<dbReference type="PANTHER" id="PTHR34385">
    <property type="entry name" value="D-ALANYL-D-ALANINE CARBOXYPEPTIDASE"/>
    <property type="match status" value="1"/>
</dbReference>
<dbReference type="Pfam" id="PF02557">
    <property type="entry name" value="VanY"/>
    <property type="match status" value="1"/>
</dbReference>
<dbReference type="InterPro" id="IPR009045">
    <property type="entry name" value="Zn_M74/Hedgehog-like"/>
</dbReference>
<dbReference type="GO" id="GO:0008233">
    <property type="term" value="F:peptidase activity"/>
    <property type="evidence" value="ECO:0007669"/>
    <property type="project" value="InterPro"/>
</dbReference>
<evidence type="ECO:0000259" key="1">
    <source>
        <dbReference type="Pfam" id="PF02557"/>
    </source>
</evidence>
<dbReference type="InterPro" id="IPR052179">
    <property type="entry name" value="DD-CPase-like"/>
</dbReference>
<dbReference type="SUPFAM" id="SSF55166">
    <property type="entry name" value="Hedgehog/DD-peptidase"/>
    <property type="match status" value="1"/>
</dbReference>
<dbReference type="Proteomes" id="UP000824002">
    <property type="component" value="Unassembled WGS sequence"/>
</dbReference>
<evidence type="ECO:0000313" key="3">
    <source>
        <dbReference type="Proteomes" id="UP000824002"/>
    </source>
</evidence>
<dbReference type="AlphaFoldDB" id="A0A9D1JZA6"/>
<reference evidence="2" key="2">
    <citation type="journal article" date="2021" name="PeerJ">
        <title>Extensive microbial diversity within the chicken gut microbiome revealed by metagenomics and culture.</title>
        <authorList>
            <person name="Gilroy R."/>
            <person name="Ravi A."/>
            <person name="Getino M."/>
            <person name="Pursley I."/>
            <person name="Horton D.L."/>
            <person name="Alikhan N.F."/>
            <person name="Baker D."/>
            <person name="Gharbi K."/>
            <person name="Hall N."/>
            <person name="Watson M."/>
            <person name="Adriaenssens E.M."/>
            <person name="Foster-Nyarko E."/>
            <person name="Jarju S."/>
            <person name="Secka A."/>
            <person name="Antonio M."/>
            <person name="Oren A."/>
            <person name="Chaudhuri R.R."/>
            <person name="La Ragione R."/>
            <person name="Hildebrand F."/>
            <person name="Pallen M.J."/>
        </authorList>
    </citation>
    <scope>NUCLEOTIDE SEQUENCE</scope>
    <source>
        <strain evidence="2">CHK199-13235</strain>
    </source>
</reference>
<dbReference type="InterPro" id="IPR003709">
    <property type="entry name" value="VanY-like_core_dom"/>
</dbReference>
<comment type="caution">
    <text evidence="2">The sequence shown here is derived from an EMBL/GenBank/DDBJ whole genome shotgun (WGS) entry which is preliminary data.</text>
</comment>
<organism evidence="2 3">
    <name type="scientific">Candidatus Merdivicinus excrementipullorum</name>
    <dbReference type="NCBI Taxonomy" id="2840867"/>
    <lineage>
        <taxon>Bacteria</taxon>
        <taxon>Bacillati</taxon>
        <taxon>Bacillota</taxon>
        <taxon>Clostridia</taxon>
        <taxon>Eubacteriales</taxon>
        <taxon>Oscillospiraceae</taxon>
        <taxon>Oscillospiraceae incertae sedis</taxon>
        <taxon>Candidatus Merdivicinus</taxon>
    </lineage>
</organism>
<proteinExistence type="predicted"/>
<evidence type="ECO:0000313" key="2">
    <source>
        <dbReference type="EMBL" id="HIS76055.1"/>
    </source>
</evidence>
<dbReference type="Gene3D" id="3.30.200.180">
    <property type="match status" value="1"/>
</dbReference>
<dbReference type="Gene3D" id="3.30.1380.10">
    <property type="match status" value="1"/>
</dbReference>
<gene>
    <name evidence="2" type="ORF">IAB51_04500</name>
</gene>
<name>A0A9D1JZA6_9FIRM</name>
<dbReference type="InterPro" id="IPR058193">
    <property type="entry name" value="VanY/YodJ_core_dom"/>
</dbReference>
<reference evidence="2" key="1">
    <citation type="submission" date="2020-10" db="EMBL/GenBank/DDBJ databases">
        <authorList>
            <person name="Gilroy R."/>
        </authorList>
    </citation>
    <scope>NUCLEOTIDE SEQUENCE</scope>
    <source>
        <strain evidence="2">CHK199-13235</strain>
    </source>
</reference>
<accession>A0A9D1JZA6</accession>
<dbReference type="GO" id="GO:0006508">
    <property type="term" value="P:proteolysis"/>
    <property type="evidence" value="ECO:0007669"/>
    <property type="project" value="InterPro"/>
</dbReference>
<feature type="domain" description="D-alanyl-D-alanine carboxypeptidase-like core" evidence="1">
    <location>
        <begin position="135"/>
        <end position="259"/>
    </location>
</feature>
<dbReference type="PANTHER" id="PTHR34385:SF1">
    <property type="entry name" value="PEPTIDOGLYCAN L-ALANYL-D-GLUTAMATE ENDOPEPTIDASE CWLK"/>
    <property type="match status" value="1"/>
</dbReference>
<dbReference type="EMBL" id="DVJP01000031">
    <property type="protein sequence ID" value="HIS76055.1"/>
    <property type="molecule type" value="Genomic_DNA"/>
</dbReference>